<accession>A0ABQ7R6X8</accession>
<comment type="caution">
    <text evidence="1">The sequence shown here is derived from an EMBL/GenBank/DDBJ whole genome shotgun (WGS) entry which is preliminary data.</text>
</comment>
<reference evidence="1 2" key="1">
    <citation type="submission" date="2021-06" db="EMBL/GenBank/DDBJ databases">
        <title>A haploid diamondback moth (Plutella xylostella L.) genome assembly resolves 31 chromosomes and identifies a diamide resistance mutation.</title>
        <authorList>
            <person name="Ward C.M."/>
            <person name="Perry K.D."/>
            <person name="Baker G."/>
            <person name="Powis K."/>
            <person name="Heckel D.G."/>
            <person name="Baxter S.W."/>
        </authorList>
    </citation>
    <scope>NUCLEOTIDE SEQUENCE [LARGE SCALE GENOMIC DNA]</scope>
    <source>
        <strain evidence="1 2">LV</strain>
        <tissue evidence="1">Single pupa</tissue>
    </source>
</reference>
<proteinExistence type="predicted"/>
<name>A0ABQ7R6X8_PLUXY</name>
<evidence type="ECO:0000313" key="2">
    <source>
        <dbReference type="Proteomes" id="UP000823941"/>
    </source>
</evidence>
<organism evidence="1 2">
    <name type="scientific">Plutella xylostella</name>
    <name type="common">Diamondback moth</name>
    <name type="synonym">Plutella maculipennis</name>
    <dbReference type="NCBI Taxonomy" id="51655"/>
    <lineage>
        <taxon>Eukaryota</taxon>
        <taxon>Metazoa</taxon>
        <taxon>Ecdysozoa</taxon>
        <taxon>Arthropoda</taxon>
        <taxon>Hexapoda</taxon>
        <taxon>Insecta</taxon>
        <taxon>Pterygota</taxon>
        <taxon>Neoptera</taxon>
        <taxon>Endopterygota</taxon>
        <taxon>Lepidoptera</taxon>
        <taxon>Glossata</taxon>
        <taxon>Ditrysia</taxon>
        <taxon>Yponomeutoidea</taxon>
        <taxon>Plutellidae</taxon>
        <taxon>Plutella</taxon>
    </lineage>
</organism>
<keyword evidence="2" id="KW-1185">Reference proteome</keyword>
<evidence type="ECO:0000313" key="1">
    <source>
        <dbReference type="EMBL" id="KAG7313035.1"/>
    </source>
</evidence>
<sequence>MQPNPVGCALQPPCRSCVPQCLPEVDIFLHNFDCCLTNGDRLRFDVSIVHDAAFRPLSIQLSSCRDSAIITMSSAKRRCDMYSPFIHMPCPFQSNVLKTSSNALVNSFGDITSPCLTPRCSWIGLVLWSCTWTVIVAALYRHLNTSI</sequence>
<dbReference type="EMBL" id="JAHIBW010000001">
    <property type="protein sequence ID" value="KAG7313035.1"/>
    <property type="molecule type" value="Genomic_DNA"/>
</dbReference>
<gene>
    <name evidence="1" type="ORF">JYU34_000119</name>
</gene>
<dbReference type="Proteomes" id="UP000823941">
    <property type="component" value="Chromosome 1"/>
</dbReference>
<protein>
    <submittedName>
        <fullName evidence="1">Uncharacterized protein</fullName>
    </submittedName>
</protein>